<dbReference type="Gene3D" id="3.40.190.10">
    <property type="entry name" value="Periplasmic binding protein-like II"/>
    <property type="match status" value="1"/>
</dbReference>
<comment type="similarity">
    <text evidence="1">Belongs to the bacterial solute-binding protein 1 family.</text>
</comment>
<dbReference type="Proteomes" id="UP000295344">
    <property type="component" value="Unassembled WGS sequence"/>
</dbReference>
<dbReference type="AlphaFoldDB" id="A0A4R7FS84"/>
<dbReference type="OrthoDB" id="9780991at2"/>
<protein>
    <submittedName>
        <fullName evidence="4">Multiple sugar transport system substrate-binding protein</fullName>
    </submittedName>
</protein>
<dbReference type="SUPFAM" id="SSF53850">
    <property type="entry name" value="Periplasmic binding protein-like II"/>
    <property type="match status" value="1"/>
</dbReference>
<dbReference type="PANTHER" id="PTHR43649">
    <property type="entry name" value="ARABINOSE-BINDING PROTEIN-RELATED"/>
    <property type="match status" value="1"/>
</dbReference>
<sequence>MPGIGSTQISRRQMAGILGLGAVTPLVLAACSGPGASTGGGGSHPTLSQWYHQYGEAGTEQAAKKYAASYKDATVNVNWVAGDYASKLNTRLLAGSGVDVFENNAINIADARAGKYADMTSIIEPIKDQFSETALYNVQIDGKYWGIPMIIDPQAFYYNKAMFSDAGLEVPTTMEAFYECVAKLSSGGKKGIFLSNTDGGAGFSSTMAWATGTDIIASDNKTNGFSGDVDALAETYSWFRKIQQNGFGLQGQPSDWWDITPFANRKIGIQWGGMWSMPQAVKALGDDVGMFPMPPSGSNGTYALIGSNWNQQVAQKSPNRKAALEFAKWLWVDQKQDQEDWALSYGFHIPPLKAVAASASKLQSGAAKEFVDAFTKYGKATGPYYTNEIGQAMEDAGTNIIVKGADAKTQLAAAAKKIDASLATLQ</sequence>
<proteinExistence type="inferred from homology"/>
<accession>A0A4R7FS84</accession>
<feature type="chain" id="PRO_5039124846" evidence="3">
    <location>
        <begin position="30"/>
        <end position="426"/>
    </location>
</feature>
<dbReference type="PANTHER" id="PTHR43649:SF29">
    <property type="entry name" value="OSMOPROTECTIVE COMPOUNDS-BINDING PROTEIN GGTB"/>
    <property type="match status" value="1"/>
</dbReference>
<organism evidence="4 5">
    <name type="scientific">Amnibacterium kyonggiense</name>
    <dbReference type="NCBI Taxonomy" id="595671"/>
    <lineage>
        <taxon>Bacteria</taxon>
        <taxon>Bacillati</taxon>
        <taxon>Actinomycetota</taxon>
        <taxon>Actinomycetes</taxon>
        <taxon>Micrococcales</taxon>
        <taxon>Microbacteriaceae</taxon>
        <taxon>Amnibacterium</taxon>
    </lineage>
</organism>
<evidence type="ECO:0000313" key="5">
    <source>
        <dbReference type="Proteomes" id="UP000295344"/>
    </source>
</evidence>
<feature type="signal peptide" evidence="3">
    <location>
        <begin position="1"/>
        <end position="29"/>
    </location>
</feature>
<evidence type="ECO:0000256" key="2">
    <source>
        <dbReference type="ARBA" id="ARBA00022448"/>
    </source>
</evidence>
<keyword evidence="5" id="KW-1185">Reference proteome</keyword>
<keyword evidence="3" id="KW-0732">Signal</keyword>
<dbReference type="InterPro" id="IPR050490">
    <property type="entry name" value="Bact_solute-bd_prot1"/>
</dbReference>
<evidence type="ECO:0000256" key="3">
    <source>
        <dbReference type="SAM" id="SignalP"/>
    </source>
</evidence>
<reference evidence="4 5" key="1">
    <citation type="submission" date="2019-03" db="EMBL/GenBank/DDBJ databases">
        <title>Genomic Encyclopedia of Archaeal and Bacterial Type Strains, Phase II (KMG-II): from individual species to whole genera.</title>
        <authorList>
            <person name="Goeker M."/>
        </authorList>
    </citation>
    <scope>NUCLEOTIDE SEQUENCE [LARGE SCALE GENOMIC DNA]</scope>
    <source>
        <strain evidence="4 5">DSM 24782</strain>
    </source>
</reference>
<keyword evidence="4" id="KW-0762">Sugar transport</keyword>
<keyword evidence="2" id="KW-0813">Transport</keyword>
<dbReference type="EMBL" id="SOAM01000001">
    <property type="protein sequence ID" value="TDS80636.1"/>
    <property type="molecule type" value="Genomic_DNA"/>
</dbReference>
<gene>
    <name evidence="4" type="ORF">CLV52_1202</name>
</gene>
<comment type="caution">
    <text evidence="4">The sequence shown here is derived from an EMBL/GenBank/DDBJ whole genome shotgun (WGS) entry which is preliminary data.</text>
</comment>
<name>A0A4R7FS84_9MICO</name>
<evidence type="ECO:0000313" key="4">
    <source>
        <dbReference type="EMBL" id="TDS80636.1"/>
    </source>
</evidence>
<evidence type="ECO:0000256" key="1">
    <source>
        <dbReference type="ARBA" id="ARBA00008520"/>
    </source>
</evidence>
<dbReference type="RefSeq" id="WP_133765333.1">
    <property type="nucleotide sequence ID" value="NZ_BAAARP010000001.1"/>
</dbReference>